<feature type="signal peptide" evidence="8">
    <location>
        <begin position="1"/>
        <end position="27"/>
    </location>
</feature>
<evidence type="ECO:0000256" key="8">
    <source>
        <dbReference type="SAM" id="SignalP"/>
    </source>
</evidence>
<reference evidence="10" key="1">
    <citation type="journal article" date="2017" name="Front. Plant Sci.">
        <title>Climate Clever Clovers: New Paradigm to Reduce the Environmental Footprint of Ruminants by Breeding Low Methanogenic Forages Utilizing Haplotype Variation.</title>
        <authorList>
            <person name="Kaur P."/>
            <person name="Appels R."/>
            <person name="Bayer P.E."/>
            <person name="Keeble-Gagnere G."/>
            <person name="Wang J."/>
            <person name="Hirakawa H."/>
            <person name="Shirasawa K."/>
            <person name="Vercoe P."/>
            <person name="Stefanova K."/>
            <person name="Durmic Z."/>
            <person name="Nichols P."/>
            <person name="Revell C."/>
            <person name="Isobe S.N."/>
            <person name="Edwards D."/>
            <person name="Erskine W."/>
        </authorList>
    </citation>
    <scope>NUCLEOTIDE SEQUENCE [LARGE SCALE GENOMIC DNA]</scope>
    <source>
        <strain evidence="10">cv. Daliak</strain>
    </source>
</reference>
<keyword evidence="4" id="KW-0372">Hormone</keyword>
<evidence type="ECO:0000256" key="7">
    <source>
        <dbReference type="ARBA" id="ARBA00037228"/>
    </source>
</evidence>
<evidence type="ECO:0000256" key="6">
    <source>
        <dbReference type="ARBA" id="ARBA00023157"/>
    </source>
</evidence>
<comment type="function">
    <text evidence="7">Cell signaling peptide that may regulate plant stress, growth, and development. Mediates a rapid alkalinization of extracellular space by mediating a transient increase in the cytoplasmic Ca(2+) concentration leading to a calcium-dependent signaling events through a cell surface receptor and a concomitant activation of some intracellular mitogen-activated protein kinases.</text>
</comment>
<feature type="chain" id="PRO_5016395159" evidence="8">
    <location>
        <begin position="28"/>
        <end position="74"/>
    </location>
</feature>
<evidence type="ECO:0000256" key="4">
    <source>
        <dbReference type="ARBA" id="ARBA00022702"/>
    </source>
</evidence>
<dbReference type="GO" id="GO:0005576">
    <property type="term" value="C:extracellular region"/>
    <property type="evidence" value="ECO:0007669"/>
    <property type="project" value="UniProtKB-SubCell"/>
</dbReference>
<dbReference type="GO" id="GO:0040008">
    <property type="term" value="P:regulation of growth"/>
    <property type="evidence" value="ECO:0007669"/>
    <property type="project" value="UniProtKB-ARBA"/>
</dbReference>
<sequence>MTMTKTILVVFLSALLICSLSTHDVEAREIDYDAMKKDTIPCNKENAVNCKEDIPANTYTRGCSKINRCRDGNK</sequence>
<keyword evidence="3" id="KW-0964">Secreted</keyword>
<evidence type="ECO:0000256" key="1">
    <source>
        <dbReference type="ARBA" id="ARBA00004613"/>
    </source>
</evidence>
<comment type="subcellular location">
    <subcellularLocation>
        <location evidence="1">Secreted</location>
    </subcellularLocation>
</comment>
<comment type="similarity">
    <text evidence="2">Belongs to the plant rapid alkalinization factor (RALF) family.</text>
</comment>
<dbReference type="OrthoDB" id="1626802at2759"/>
<evidence type="ECO:0000256" key="3">
    <source>
        <dbReference type="ARBA" id="ARBA00022525"/>
    </source>
</evidence>
<keyword evidence="5 8" id="KW-0732">Signal</keyword>
<accession>A0A2Z6MPK1</accession>
<dbReference type="PANTHER" id="PTHR34270:SF14">
    <property type="entry name" value="RALF"/>
    <property type="match status" value="1"/>
</dbReference>
<dbReference type="Pfam" id="PF05498">
    <property type="entry name" value="RALF"/>
    <property type="match status" value="1"/>
</dbReference>
<dbReference type="EMBL" id="DF973347">
    <property type="protein sequence ID" value="GAU27122.1"/>
    <property type="molecule type" value="Genomic_DNA"/>
</dbReference>
<dbReference type="GO" id="GO:0005179">
    <property type="term" value="F:hormone activity"/>
    <property type="evidence" value="ECO:0007669"/>
    <property type="project" value="UniProtKB-KW"/>
</dbReference>
<gene>
    <name evidence="9" type="ORF">TSUD_104310</name>
</gene>
<evidence type="ECO:0000256" key="5">
    <source>
        <dbReference type="ARBA" id="ARBA00022729"/>
    </source>
</evidence>
<evidence type="ECO:0000313" key="9">
    <source>
        <dbReference type="EMBL" id="GAU27122.1"/>
    </source>
</evidence>
<dbReference type="Proteomes" id="UP000242715">
    <property type="component" value="Unassembled WGS sequence"/>
</dbReference>
<dbReference type="InterPro" id="IPR008801">
    <property type="entry name" value="RALF"/>
</dbReference>
<protein>
    <submittedName>
        <fullName evidence="9">Uncharacterized protein</fullName>
    </submittedName>
</protein>
<evidence type="ECO:0000256" key="2">
    <source>
        <dbReference type="ARBA" id="ARBA00009178"/>
    </source>
</evidence>
<keyword evidence="10" id="KW-1185">Reference proteome</keyword>
<evidence type="ECO:0000313" key="10">
    <source>
        <dbReference type="Proteomes" id="UP000242715"/>
    </source>
</evidence>
<organism evidence="9 10">
    <name type="scientific">Trifolium subterraneum</name>
    <name type="common">Subterranean clover</name>
    <dbReference type="NCBI Taxonomy" id="3900"/>
    <lineage>
        <taxon>Eukaryota</taxon>
        <taxon>Viridiplantae</taxon>
        <taxon>Streptophyta</taxon>
        <taxon>Embryophyta</taxon>
        <taxon>Tracheophyta</taxon>
        <taxon>Spermatophyta</taxon>
        <taxon>Magnoliopsida</taxon>
        <taxon>eudicotyledons</taxon>
        <taxon>Gunneridae</taxon>
        <taxon>Pentapetalae</taxon>
        <taxon>rosids</taxon>
        <taxon>fabids</taxon>
        <taxon>Fabales</taxon>
        <taxon>Fabaceae</taxon>
        <taxon>Papilionoideae</taxon>
        <taxon>50 kb inversion clade</taxon>
        <taxon>NPAAA clade</taxon>
        <taxon>Hologalegina</taxon>
        <taxon>IRL clade</taxon>
        <taxon>Trifolieae</taxon>
        <taxon>Trifolium</taxon>
    </lineage>
</organism>
<dbReference type="PANTHER" id="PTHR34270">
    <property type="entry name" value="PROTEIN RALF-LIKE 15-RELATED"/>
    <property type="match status" value="1"/>
</dbReference>
<dbReference type="AlphaFoldDB" id="A0A2Z6MPK1"/>
<name>A0A2Z6MPK1_TRISU</name>
<proteinExistence type="inferred from homology"/>
<keyword evidence="6" id="KW-1015">Disulfide bond</keyword>